<comment type="caution">
    <text evidence="4">The sequence shown here is derived from an EMBL/GenBank/DDBJ whole genome shotgun (WGS) entry which is preliminary data.</text>
</comment>
<dbReference type="InterPro" id="IPR032807">
    <property type="entry name" value="GNVR"/>
</dbReference>
<gene>
    <name evidence="4" type="ORF">ELS82_13380</name>
</gene>
<dbReference type="EMBL" id="SATR01000019">
    <property type="protein sequence ID" value="TFH91109.1"/>
    <property type="molecule type" value="Genomic_DNA"/>
</dbReference>
<dbReference type="SUPFAM" id="SSF52540">
    <property type="entry name" value="P-loop containing nucleoside triphosphate hydrolases"/>
    <property type="match status" value="1"/>
</dbReference>
<dbReference type="Gene3D" id="3.40.50.300">
    <property type="entry name" value="P-loop containing nucleotide triphosphate hydrolases"/>
    <property type="match status" value="1"/>
</dbReference>
<reference evidence="4 5" key="1">
    <citation type="submission" date="2019-01" db="EMBL/GenBank/DDBJ databases">
        <title>Vibrio BEI176 sp. nov, a marine bacterium isolated from China: eastern marignal seas.</title>
        <authorList>
            <person name="Li B."/>
        </authorList>
    </citation>
    <scope>NUCLEOTIDE SEQUENCE [LARGE SCALE GENOMIC DNA]</scope>
    <source>
        <strain evidence="4 5">BEI176</strain>
    </source>
</reference>
<evidence type="ECO:0000256" key="1">
    <source>
        <dbReference type="SAM" id="Coils"/>
    </source>
</evidence>
<evidence type="ECO:0000313" key="4">
    <source>
        <dbReference type="EMBL" id="TFH91109.1"/>
    </source>
</evidence>
<keyword evidence="2" id="KW-1133">Transmembrane helix</keyword>
<feature type="domain" description="Tyrosine-protein kinase G-rich" evidence="3">
    <location>
        <begin position="372"/>
        <end position="444"/>
    </location>
</feature>
<keyword evidence="2" id="KW-0472">Membrane</keyword>
<keyword evidence="1" id="KW-0175">Coiled coil</keyword>
<dbReference type="PANTHER" id="PTHR32309:SF13">
    <property type="entry name" value="FERRIC ENTEROBACTIN TRANSPORT PROTEIN FEPE"/>
    <property type="match status" value="1"/>
</dbReference>
<dbReference type="Proteomes" id="UP000297753">
    <property type="component" value="Unassembled WGS sequence"/>
</dbReference>
<dbReference type="GO" id="GO:0004713">
    <property type="term" value="F:protein tyrosine kinase activity"/>
    <property type="evidence" value="ECO:0007669"/>
    <property type="project" value="TreeGrafter"/>
</dbReference>
<keyword evidence="5" id="KW-1185">Reference proteome</keyword>
<dbReference type="PANTHER" id="PTHR32309">
    <property type="entry name" value="TYROSINE-PROTEIN KINASE"/>
    <property type="match status" value="1"/>
</dbReference>
<feature type="transmembrane region" description="Helical" evidence="2">
    <location>
        <begin position="423"/>
        <end position="446"/>
    </location>
</feature>
<feature type="coiled-coil region" evidence="1">
    <location>
        <begin position="281"/>
        <end position="329"/>
    </location>
</feature>
<sequence>MIERGKSLESQVNFDPLIKAMKKYALKLVVVTAIITGLSIPLIQTMTPKYVSTATVLIKAQSDNASPLDQVDGYDSTRGPYYETQLNLMQSRVVLKSAVLSMKLEQDESFNDAVLGNEGMWDLPEETRIANALKTLSKNLKFTAVRQTQLVYVSYESPDAYRASEIANGVAQAFITYTVEQKIAKTRQAQEWNEQQMATLKDQVAEKKREIERFLDKEGLIMFRGIDGIETEQLGILTNKYADAKERRLAAQATYELVAKYMQGNIEDLSAVPEVSSHPQLQDLRIALIQATRNLADLQRVYGPKHRKILEANAQLEAINKQTHKLLEELKVGLHKKYQAELIKENHYKKLLDQDKASYAKLIDKRDHYDSLMTDLNKTEELYKQLYQRSAEQSVNAEYREPDALIYDPATVSDRPAKPNKRLMIVMIAMMTFIIGVLLIIVQAALKRTITHLEQLQTRLGLTPLIDLPNFAGKKEQITTLELCRRITQNPYSNEIAHGLSTALSLKVPDSKSIGVVAAFPHEGASAISYILASALNNNHRTLLIDLDYRSKNSMTRNVMNALPNEHQQDDKTSGFSEFVSQNRALSEVTVSIANNLTFMPLGELTESPLSFFANSHCLEAYQGLCTEFDKVVVNLPQLSENKDTQMLVSALDAIIVTVKADNYTSPEIVPQLNKVTALIDGDVYGVLNMTKEDMLTSEEAKRFAAHNSTELFESEELL</sequence>
<evidence type="ECO:0000313" key="5">
    <source>
        <dbReference type="Proteomes" id="UP000297753"/>
    </source>
</evidence>
<protein>
    <submittedName>
        <fullName evidence="4">Capsular biosynthesis protein</fullName>
    </submittedName>
</protein>
<evidence type="ECO:0000256" key="2">
    <source>
        <dbReference type="SAM" id="Phobius"/>
    </source>
</evidence>
<organism evidence="4 5">
    <name type="scientific">Vibrio ouci</name>
    <dbReference type="NCBI Taxonomy" id="2499078"/>
    <lineage>
        <taxon>Bacteria</taxon>
        <taxon>Pseudomonadati</taxon>
        <taxon>Pseudomonadota</taxon>
        <taxon>Gammaproteobacteria</taxon>
        <taxon>Vibrionales</taxon>
        <taxon>Vibrionaceae</taxon>
        <taxon>Vibrio</taxon>
    </lineage>
</organism>
<dbReference type="AlphaFoldDB" id="A0A4Y8WE06"/>
<evidence type="ECO:0000259" key="3">
    <source>
        <dbReference type="Pfam" id="PF13807"/>
    </source>
</evidence>
<keyword evidence="2" id="KW-0812">Transmembrane</keyword>
<dbReference type="RefSeq" id="WP_134835910.1">
    <property type="nucleotide sequence ID" value="NZ_SATR01000019.1"/>
</dbReference>
<dbReference type="OrthoDB" id="9775724at2"/>
<dbReference type="Pfam" id="PF13807">
    <property type="entry name" value="GNVR"/>
    <property type="match status" value="1"/>
</dbReference>
<dbReference type="InterPro" id="IPR027417">
    <property type="entry name" value="P-loop_NTPase"/>
</dbReference>
<name>A0A4Y8WE06_9VIBR</name>
<accession>A0A4Y8WE06</accession>
<proteinExistence type="predicted"/>
<dbReference type="InterPro" id="IPR050445">
    <property type="entry name" value="Bact_polysacc_biosynth/exp"/>
</dbReference>
<dbReference type="GO" id="GO:0005886">
    <property type="term" value="C:plasma membrane"/>
    <property type="evidence" value="ECO:0007669"/>
    <property type="project" value="TreeGrafter"/>
</dbReference>
<feature type="transmembrane region" description="Helical" evidence="2">
    <location>
        <begin position="24"/>
        <end position="43"/>
    </location>
</feature>